<name>A0A1X6YRA3_9RHOB</name>
<feature type="region of interest" description="Disordered" evidence="1">
    <location>
        <begin position="97"/>
        <end position="118"/>
    </location>
</feature>
<feature type="compositionally biased region" description="Low complexity" evidence="1">
    <location>
        <begin position="103"/>
        <end position="118"/>
    </location>
</feature>
<dbReference type="Proteomes" id="UP000194012">
    <property type="component" value="Unassembled WGS sequence"/>
</dbReference>
<accession>A0A1X6YRA3</accession>
<organism evidence="2 3">
    <name type="scientific">Roseovarius gaetbuli</name>
    <dbReference type="NCBI Taxonomy" id="1356575"/>
    <lineage>
        <taxon>Bacteria</taxon>
        <taxon>Pseudomonadati</taxon>
        <taxon>Pseudomonadota</taxon>
        <taxon>Alphaproteobacteria</taxon>
        <taxon>Rhodobacterales</taxon>
        <taxon>Roseobacteraceae</taxon>
        <taxon>Roseovarius</taxon>
    </lineage>
</organism>
<sequence>MQTQDVDRHSSGGRWNEALASHERVFANSAYSFSRNSAMLAAGCTRVTLTSPFGRSAGFVPTTPDYVDKRDRRNTCRTASRAFSQLALWPLSQLAHSPHRKNSSLSSPSRFRPSRSSPVNTSNLFKVEMGQAASPVPLLSRCGNRTKIIDLGQYSPLLDSDTQSAGDCKHGYRTKPQGEDKCFIKQKLHFVSSQLADSWPVASRNRRRLSVFSQVSQNMAKPFVPRTWFCRVISVSRQNPQRLPLLPALAPLTVVAPQRAAQAVQIPVRTRVRTQERTREQGLDRGLVRARVPVPDRAPARGLAAAYRPHPFHNHSSIPQAAAGWTTAPFAEFGALS</sequence>
<proteinExistence type="predicted"/>
<protein>
    <submittedName>
        <fullName evidence="2">Uncharacterized protein</fullName>
    </submittedName>
</protein>
<evidence type="ECO:0000313" key="3">
    <source>
        <dbReference type="Proteomes" id="UP000194012"/>
    </source>
</evidence>
<evidence type="ECO:0000313" key="2">
    <source>
        <dbReference type="EMBL" id="SLN28769.1"/>
    </source>
</evidence>
<keyword evidence="3" id="KW-1185">Reference proteome</keyword>
<dbReference type="EMBL" id="FWFJ01000007">
    <property type="protein sequence ID" value="SLN28769.1"/>
    <property type="molecule type" value="Genomic_DNA"/>
</dbReference>
<gene>
    <name evidence="2" type="ORF">ROG8370_01116</name>
</gene>
<reference evidence="3" key="1">
    <citation type="submission" date="2017-03" db="EMBL/GenBank/DDBJ databases">
        <authorList>
            <person name="Rodrigo-Torres L."/>
            <person name="Arahal R.D."/>
            <person name="Lucena T."/>
        </authorList>
    </citation>
    <scope>NUCLEOTIDE SEQUENCE [LARGE SCALE GENOMIC DNA]</scope>
    <source>
        <strain evidence="3">CECT 8370</strain>
    </source>
</reference>
<evidence type="ECO:0000256" key="1">
    <source>
        <dbReference type="SAM" id="MobiDB-lite"/>
    </source>
</evidence>
<dbReference type="AlphaFoldDB" id="A0A1X6YRA3"/>